<dbReference type="EMBL" id="JANKHO010000344">
    <property type="protein sequence ID" value="KAJ3511174.1"/>
    <property type="molecule type" value="Genomic_DNA"/>
</dbReference>
<accession>A0A9W8K9Y9</accession>
<dbReference type="Proteomes" id="UP001148786">
    <property type="component" value="Unassembled WGS sequence"/>
</dbReference>
<organism evidence="1 2">
    <name type="scientific">Agrocybe chaxingu</name>
    <dbReference type="NCBI Taxonomy" id="84603"/>
    <lineage>
        <taxon>Eukaryota</taxon>
        <taxon>Fungi</taxon>
        <taxon>Dikarya</taxon>
        <taxon>Basidiomycota</taxon>
        <taxon>Agaricomycotina</taxon>
        <taxon>Agaricomycetes</taxon>
        <taxon>Agaricomycetidae</taxon>
        <taxon>Agaricales</taxon>
        <taxon>Agaricineae</taxon>
        <taxon>Strophariaceae</taxon>
        <taxon>Agrocybe</taxon>
    </lineage>
</organism>
<dbReference type="AlphaFoldDB" id="A0A9W8K9Y9"/>
<evidence type="ECO:0000313" key="2">
    <source>
        <dbReference type="Proteomes" id="UP001148786"/>
    </source>
</evidence>
<name>A0A9W8K9Y9_9AGAR</name>
<protein>
    <submittedName>
        <fullName evidence="1">Uncharacterized protein</fullName>
    </submittedName>
</protein>
<sequence>MPRGGGAMGRLAVMRRETGPATREFFDFEDLSERDLEELEELALREPFFKKVLGAAKKVVGGAAKVAAGALAARDLETIDELMERAYFDAEFDQLD</sequence>
<reference evidence="1" key="1">
    <citation type="submission" date="2022-07" db="EMBL/GenBank/DDBJ databases">
        <title>Genome Sequence of Agrocybe chaxingu.</title>
        <authorList>
            <person name="Buettner E."/>
        </authorList>
    </citation>
    <scope>NUCLEOTIDE SEQUENCE</scope>
    <source>
        <strain evidence="1">MP-N11</strain>
    </source>
</reference>
<gene>
    <name evidence="1" type="ORF">NLJ89_g4258</name>
</gene>
<proteinExistence type="predicted"/>
<comment type="caution">
    <text evidence="1">The sequence shown here is derived from an EMBL/GenBank/DDBJ whole genome shotgun (WGS) entry which is preliminary data.</text>
</comment>
<evidence type="ECO:0000313" key="1">
    <source>
        <dbReference type="EMBL" id="KAJ3511174.1"/>
    </source>
</evidence>
<keyword evidence="2" id="KW-1185">Reference proteome</keyword>